<dbReference type="PROSITE" id="PS51898">
    <property type="entry name" value="TYR_RECOMBINASE"/>
    <property type="match status" value="1"/>
</dbReference>
<comment type="caution">
    <text evidence="4">The sequence shown here is derived from an EMBL/GenBank/DDBJ whole genome shotgun (WGS) entry which is preliminary data.</text>
</comment>
<evidence type="ECO:0000313" key="4">
    <source>
        <dbReference type="EMBL" id="GAI59847.1"/>
    </source>
</evidence>
<proteinExistence type="predicted"/>
<dbReference type="EMBL" id="BARW01000119">
    <property type="protein sequence ID" value="GAI59847.1"/>
    <property type="molecule type" value="Genomic_DNA"/>
</dbReference>
<dbReference type="InterPro" id="IPR013762">
    <property type="entry name" value="Integrase-like_cat_sf"/>
</dbReference>
<dbReference type="GO" id="GO:0006310">
    <property type="term" value="P:DNA recombination"/>
    <property type="evidence" value="ECO:0007669"/>
    <property type="project" value="UniProtKB-KW"/>
</dbReference>
<evidence type="ECO:0000256" key="1">
    <source>
        <dbReference type="ARBA" id="ARBA00023125"/>
    </source>
</evidence>
<sequence length="210" mass="23936">MNLTPKTLTVTECHQLLHALKLTDGTPGQRKKYIRNHTMAVLMLYAGLRVGEVVNLLISDLYYGEVPVECLTVRAEIAKNKTERIIPLSSKVRDVLIEYAESVLTDQPDFVPCFFHSWKNGYRIMTTRQVERIVRQAGLRSIGRPVHPHVLRHTFGTRLMRITNARIVQQLLGHAHLSSTQIYMHPNQDDLKSAVESLDTNQPNKDVTES</sequence>
<dbReference type="InterPro" id="IPR011010">
    <property type="entry name" value="DNA_brk_join_enz"/>
</dbReference>
<gene>
    <name evidence="4" type="ORF">S12H4_00779</name>
</gene>
<feature type="domain" description="Tyr recombinase" evidence="3">
    <location>
        <begin position="3"/>
        <end position="196"/>
    </location>
</feature>
<dbReference type="AlphaFoldDB" id="X1PUD4"/>
<reference evidence="4" key="1">
    <citation type="journal article" date="2014" name="Front. Microbiol.">
        <title>High frequency of phylogenetically diverse reductive dehalogenase-homologous genes in deep subseafloor sedimentary metagenomes.</title>
        <authorList>
            <person name="Kawai M."/>
            <person name="Futagami T."/>
            <person name="Toyoda A."/>
            <person name="Takaki Y."/>
            <person name="Nishi S."/>
            <person name="Hori S."/>
            <person name="Arai W."/>
            <person name="Tsubouchi T."/>
            <person name="Morono Y."/>
            <person name="Uchiyama I."/>
            <person name="Ito T."/>
            <person name="Fujiyama A."/>
            <person name="Inagaki F."/>
            <person name="Takami H."/>
        </authorList>
    </citation>
    <scope>NUCLEOTIDE SEQUENCE</scope>
    <source>
        <strain evidence="4">Expedition CK06-06</strain>
    </source>
</reference>
<dbReference type="GO" id="GO:0015074">
    <property type="term" value="P:DNA integration"/>
    <property type="evidence" value="ECO:0007669"/>
    <property type="project" value="InterPro"/>
</dbReference>
<keyword evidence="1" id="KW-0238">DNA-binding</keyword>
<dbReference type="GO" id="GO:0003677">
    <property type="term" value="F:DNA binding"/>
    <property type="evidence" value="ECO:0007669"/>
    <property type="project" value="UniProtKB-KW"/>
</dbReference>
<evidence type="ECO:0000256" key="2">
    <source>
        <dbReference type="ARBA" id="ARBA00023172"/>
    </source>
</evidence>
<dbReference type="PANTHER" id="PTHR30349">
    <property type="entry name" value="PHAGE INTEGRASE-RELATED"/>
    <property type="match status" value="1"/>
</dbReference>
<protein>
    <recommendedName>
        <fullName evidence="3">Tyr recombinase domain-containing protein</fullName>
    </recommendedName>
</protein>
<dbReference type="Pfam" id="PF00589">
    <property type="entry name" value="Phage_integrase"/>
    <property type="match status" value="1"/>
</dbReference>
<organism evidence="4">
    <name type="scientific">marine sediment metagenome</name>
    <dbReference type="NCBI Taxonomy" id="412755"/>
    <lineage>
        <taxon>unclassified sequences</taxon>
        <taxon>metagenomes</taxon>
        <taxon>ecological metagenomes</taxon>
    </lineage>
</organism>
<accession>X1PUD4</accession>
<dbReference type="SUPFAM" id="SSF56349">
    <property type="entry name" value="DNA breaking-rejoining enzymes"/>
    <property type="match status" value="1"/>
</dbReference>
<name>X1PUD4_9ZZZZ</name>
<dbReference type="InterPro" id="IPR002104">
    <property type="entry name" value="Integrase_catalytic"/>
</dbReference>
<keyword evidence="2" id="KW-0233">DNA recombination</keyword>
<dbReference type="InterPro" id="IPR050090">
    <property type="entry name" value="Tyrosine_recombinase_XerCD"/>
</dbReference>
<dbReference type="Gene3D" id="1.10.443.10">
    <property type="entry name" value="Intergrase catalytic core"/>
    <property type="match status" value="1"/>
</dbReference>
<evidence type="ECO:0000259" key="3">
    <source>
        <dbReference type="PROSITE" id="PS51898"/>
    </source>
</evidence>
<dbReference type="PANTHER" id="PTHR30349:SF41">
    <property type="entry name" value="INTEGRASE_RECOMBINASE PROTEIN MJ0367-RELATED"/>
    <property type="match status" value="1"/>
</dbReference>
<dbReference type="CDD" id="cd00397">
    <property type="entry name" value="DNA_BRE_C"/>
    <property type="match status" value="1"/>
</dbReference>